<name>A0A8J7SBK3_9RHOB</name>
<dbReference type="Proteomes" id="UP000655420">
    <property type="component" value="Unassembled WGS sequence"/>
</dbReference>
<keyword evidence="2" id="KW-1185">Reference proteome</keyword>
<accession>A0A8J7SBK3</accession>
<dbReference type="AlphaFoldDB" id="A0A8J7SBK3"/>
<sequence length="234" mass="24292">MADTQMMGLGLLEAAQAQKHVTVNEALARIDALAARQVLSADVAIPSAAMVDGDRFLVPNGAAEEWAGQDGRIAFRVNGGWEFAEPWTGMRVFDVSTRAWLTYDGSSWRREVSALSVSGAATFFRIVEIEHDVTAGATSVTSPVLPDKALVLGVTGRVVQALNGVSSWALGTADGIDRYGNGIGAAAGSFAHGVSGTPVTYFGATSLVLTAEGGSFAGGRVRLSVHFIELAPPG</sequence>
<evidence type="ECO:0000313" key="2">
    <source>
        <dbReference type="Proteomes" id="UP000655420"/>
    </source>
</evidence>
<dbReference type="RefSeq" id="WP_200605712.1">
    <property type="nucleotide sequence ID" value="NZ_JAEHHL010000001.1"/>
</dbReference>
<dbReference type="EMBL" id="JAEHHL010000001">
    <property type="protein sequence ID" value="MBK0397696.1"/>
    <property type="molecule type" value="Genomic_DNA"/>
</dbReference>
<comment type="caution">
    <text evidence="1">The sequence shown here is derived from an EMBL/GenBank/DDBJ whole genome shotgun (WGS) entry which is preliminary data.</text>
</comment>
<dbReference type="Pfam" id="PF10983">
    <property type="entry name" value="DUF2793"/>
    <property type="match status" value="1"/>
</dbReference>
<dbReference type="InterPro" id="IPR021251">
    <property type="entry name" value="DUF2793"/>
</dbReference>
<gene>
    <name evidence="1" type="ORF">H0I76_00700</name>
</gene>
<organism evidence="1 2">
    <name type="scientific">Thermohalobaculum xanthum</name>
    <dbReference type="NCBI Taxonomy" id="2753746"/>
    <lineage>
        <taxon>Bacteria</taxon>
        <taxon>Pseudomonadati</taxon>
        <taxon>Pseudomonadota</taxon>
        <taxon>Alphaproteobacteria</taxon>
        <taxon>Rhodobacterales</taxon>
        <taxon>Paracoccaceae</taxon>
        <taxon>Thermohalobaculum</taxon>
    </lineage>
</organism>
<reference evidence="1" key="1">
    <citation type="submission" date="2020-12" db="EMBL/GenBank/DDBJ databases">
        <title>Bacterial taxonomy.</title>
        <authorList>
            <person name="Pan X."/>
        </authorList>
    </citation>
    <scope>NUCLEOTIDE SEQUENCE</scope>
    <source>
        <strain evidence="1">M0105</strain>
    </source>
</reference>
<protein>
    <submittedName>
        <fullName evidence="1">DUF2793 domain-containing protein</fullName>
    </submittedName>
</protein>
<evidence type="ECO:0000313" key="1">
    <source>
        <dbReference type="EMBL" id="MBK0397696.1"/>
    </source>
</evidence>
<proteinExistence type="predicted"/>